<reference evidence="2 3" key="1">
    <citation type="submission" date="2018-10" db="EMBL/GenBank/DDBJ databases">
        <title>Tessaracoccus antarcticuss sp. nov., isolated from sediment.</title>
        <authorList>
            <person name="Zhou L.Y."/>
            <person name="Du Z.J."/>
        </authorList>
    </citation>
    <scope>NUCLEOTIDE SEQUENCE [LARGE SCALE GENOMIC DNA]</scope>
    <source>
        <strain evidence="2 3">JDX10</strain>
    </source>
</reference>
<dbReference type="Proteomes" id="UP000275256">
    <property type="component" value="Unassembled WGS sequence"/>
</dbReference>
<evidence type="ECO:0000256" key="1">
    <source>
        <dbReference type="SAM" id="SignalP"/>
    </source>
</evidence>
<protein>
    <recommendedName>
        <fullName evidence="4">DUF3558 domain-containing protein</fullName>
    </recommendedName>
</protein>
<dbReference type="EMBL" id="REFW01000001">
    <property type="protein sequence ID" value="RMB62005.1"/>
    <property type="molecule type" value="Genomic_DNA"/>
</dbReference>
<accession>A0A3M0GAG5</accession>
<gene>
    <name evidence="2" type="ORF">EAX62_05305</name>
</gene>
<keyword evidence="1" id="KW-0732">Signal</keyword>
<evidence type="ECO:0008006" key="4">
    <source>
        <dbReference type="Google" id="ProtNLM"/>
    </source>
</evidence>
<evidence type="ECO:0000313" key="2">
    <source>
        <dbReference type="EMBL" id="RMB62005.1"/>
    </source>
</evidence>
<keyword evidence="3" id="KW-1185">Reference proteome</keyword>
<evidence type="ECO:0000313" key="3">
    <source>
        <dbReference type="Proteomes" id="UP000275256"/>
    </source>
</evidence>
<feature type="signal peptide" evidence="1">
    <location>
        <begin position="1"/>
        <end position="27"/>
    </location>
</feature>
<organism evidence="2 3">
    <name type="scientific">Tessaracoccus antarcticus</name>
    <dbReference type="NCBI Taxonomy" id="2479848"/>
    <lineage>
        <taxon>Bacteria</taxon>
        <taxon>Bacillati</taxon>
        <taxon>Actinomycetota</taxon>
        <taxon>Actinomycetes</taxon>
        <taxon>Propionibacteriales</taxon>
        <taxon>Propionibacteriaceae</taxon>
        <taxon>Tessaracoccus</taxon>
    </lineage>
</organism>
<dbReference type="AlphaFoldDB" id="A0A3M0GAG5"/>
<dbReference type="RefSeq" id="WP_121900553.1">
    <property type="nucleotide sequence ID" value="NZ_REFW01000001.1"/>
</dbReference>
<name>A0A3M0GAG5_9ACTN</name>
<sequence length="335" mass="36786">MHVFRKLFVTSAAAIVAMASGVLVAHADSTPTVYNTPGGQISQGRLWNTTCEKYSPTIVRCRAEIYATTVTYVNGRYVKRTGWTFNNLSYLPSPRASWANNNLGRTNPNWTQSGRQWRTECDTPATGKGGCRSYIWIKTVQPASSGSGYQNKYAWVFNNVVLFSTSSVPPVTSVPPWIIDQSRLSPTGLGPLQVGASSKDLEKLGYLVEGVCDAGDGTADRTVNSYLFARGIAVVQNKQVYAVQAEKPGVKTVDGAHVGMTLAQVKAIYGSRLHFETKYGYKKEFPMSTAVIQEAGNEIVFSFDANDRPLKDTDVMTYMVAREIDSLLGLYMYDC</sequence>
<dbReference type="OrthoDB" id="3722468at2"/>
<proteinExistence type="predicted"/>
<comment type="caution">
    <text evidence="2">The sequence shown here is derived from an EMBL/GenBank/DDBJ whole genome shotgun (WGS) entry which is preliminary data.</text>
</comment>
<feature type="chain" id="PRO_5018271384" description="DUF3558 domain-containing protein" evidence="1">
    <location>
        <begin position="28"/>
        <end position="335"/>
    </location>
</feature>